<proteinExistence type="inferred from homology"/>
<evidence type="ECO:0000313" key="6">
    <source>
        <dbReference type="Proteomes" id="UP001148203"/>
    </source>
</evidence>
<evidence type="ECO:0000256" key="3">
    <source>
        <dbReference type="ARBA" id="ARBA00038502"/>
    </source>
</evidence>
<protein>
    <submittedName>
        <fullName evidence="5">GNAT family N-acetyltransferase</fullName>
    </submittedName>
</protein>
<name>A0ABT5NQ96_9PSED</name>
<organism evidence="5 6">
    <name type="scientific">Pseudomonas fontis</name>
    <dbReference type="NCBI Taxonomy" id="2942633"/>
    <lineage>
        <taxon>Bacteria</taxon>
        <taxon>Pseudomonadati</taxon>
        <taxon>Pseudomonadota</taxon>
        <taxon>Gammaproteobacteria</taxon>
        <taxon>Pseudomonadales</taxon>
        <taxon>Pseudomonadaceae</taxon>
        <taxon>Pseudomonas</taxon>
    </lineage>
</organism>
<evidence type="ECO:0000256" key="1">
    <source>
        <dbReference type="ARBA" id="ARBA00022679"/>
    </source>
</evidence>
<keyword evidence="2" id="KW-0012">Acyltransferase</keyword>
<gene>
    <name evidence="5" type="ORF">M5G11_07225</name>
</gene>
<dbReference type="Proteomes" id="UP001148203">
    <property type="component" value="Unassembled WGS sequence"/>
</dbReference>
<reference evidence="5 6" key="1">
    <citation type="submission" date="2022-05" db="EMBL/GenBank/DDBJ databases">
        <title>Novel Pseudomonas spp. Isolated from a Rainbow Trout Aquaculture Facility.</title>
        <authorList>
            <person name="Testerman T."/>
            <person name="Graf J."/>
        </authorList>
    </citation>
    <scope>NUCLEOTIDE SEQUENCE [LARGE SCALE GENOMIC DNA]</scope>
    <source>
        <strain evidence="5 6">ID681</strain>
    </source>
</reference>
<feature type="domain" description="N-acetyltransferase" evidence="4">
    <location>
        <begin position="15"/>
        <end position="168"/>
    </location>
</feature>
<dbReference type="Pfam" id="PF13302">
    <property type="entry name" value="Acetyltransf_3"/>
    <property type="match status" value="1"/>
</dbReference>
<dbReference type="InterPro" id="IPR000182">
    <property type="entry name" value="GNAT_dom"/>
</dbReference>
<dbReference type="SUPFAM" id="SSF55729">
    <property type="entry name" value="Acyl-CoA N-acyltransferases (Nat)"/>
    <property type="match status" value="1"/>
</dbReference>
<dbReference type="RefSeq" id="WP_273911450.1">
    <property type="nucleotide sequence ID" value="NZ_JAMDGX010000041.1"/>
</dbReference>
<dbReference type="Gene3D" id="3.40.630.30">
    <property type="match status" value="1"/>
</dbReference>
<comment type="caution">
    <text evidence="5">The sequence shown here is derived from an EMBL/GenBank/DDBJ whole genome shotgun (WGS) entry which is preliminary data.</text>
</comment>
<keyword evidence="6" id="KW-1185">Reference proteome</keyword>
<dbReference type="InterPro" id="IPR016181">
    <property type="entry name" value="Acyl_CoA_acyltransferase"/>
</dbReference>
<evidence type="ECO:0000313" key="5">
    <source>
        <dbReference type="EMBL" id="MDD0990331.1"/>
    </source>
</evidence>
<evidence type="ECO:0000256" key="2">
    <source>
        <dbReference type="ARBA" id="ARBA00023315"/>
    </source>
</evidence>
<sequence length="170" mass="19310">MSDLIFPRRLRTKRLELRAADPAFADALRATMNDSYDFHRGFLEWVKPDWSLEDVRQRLHLALADWSEAYGEKRYFLFVESGELVGCIGLRPTSPPAINLGYWTARGHTRQGLMKEALEAIIANVGDYPLWLTTSPHNLASQRLAESVGFHCTQRGAGDGARWRYERSGG</sequence>
<evidence type="ECO:0000259" key="4">
    <source>
        <dbReference type="PROSITE" id="PS51186"/>
    </source>
</evidence>
<dbReference type="EMBL" id="JAMDGY010000019">
    <property type="protein sequence ID" value="MDD0990331.1"/>
    <property type="molecule type" value="Genomic_DNA"/>
</dbReference>
<dbReference type="InterPro" id="IPR051531">
    <property type="entry name" value="N-acetyltransferase"/>
</dbReference>
<dbReference type="PANTHER" id="PTHR43792">
    <property type="entry name" value="GNAT FAMILY, PUTATIVE (AFU_ORTHOLOGUE AFUA_3G00765)-RELATED-RELATED"/>
    <property type="match status" value="1"/>
</dbReference>
<keyword evidence="1" id="KW-0808">Transferase</keyword>
<comment type="similarity">
    <text evidence="3">Belongs to the acetyltransferase family. RimJ subfamily.</text>
</comment>
<dbReference type="PROSITE" id="PS51186">
    <property type="entry name" value="GNAT"/>
    <property type="match status" value="1"/>
</dbReference>
<dbReference type="PANTHER" id="PTHR43792:SF8">
    <property type="entry name" value="[RIBOSOMAL PROTEIN US5]-ALANINE N-ACETYLTRANSFERASE"/>
    <property type="match status" value="1"/>
</dbReference>
<accession>A0ABT5NQ96</accession>